<feature type="compositionally biased region" description="Polar residues" evidence="1">
    <location>
        <begin position="58"/>
        <end position="71"/>
    </location>
</feature>
<feature type="region of interest" description="Disordered" evidence="1">
    <location>
        <begin position="9"/>
        <end position="118"/>
    </location>
</feature>
<name>A0AAV3QLJ0_LITER</name>
<evidence type="ECO:0000313" key="3">
    <source>
        <dbReference type="EMBL" id="GAA0164932.1"/>
    </source>
</evidence>
<dbReference type="EMBL" id="BAABME010022068">
    <property type="protein sequence ID" value="GAA0164932.1"/>
    <property type="molecule type" value="Genomic_DNA"/>
</dbReference>
<reference evidence="3 4" key="1">
    <citation type="submission" date="2024-01" db="EMBL/GenBank/DDBJ databases">
        <title>The complete chloroplast genome sequence of Lithospermum erythrorhizon: insights into the phylogenetic relationship among Boraginaceae species and the maternal lineages of purple gromwells.</title>
        <authorList>
            <person name="Okada T."/>
            <person name="Watanabe K."/>
        </authorList>
    </citation>
    <scope>NUCLEOTIDE SEQUENCE [LARGE SCALE GENOMIC DNA]</scope>
</reference>
<feature type="chain" id="PRO_5043506428" evidence="2">
    <location>
        <begin position="18"/>
        <end position="246"/>
    </location>
</feature>
<organism evidence="3 4">
    <name type="scientific">Lithospermum erythrorhizon</name>
    <name type="common">Purple gromwell</name>
    <name type="synonym">Lithospermum officinale var. erythrorhizon</name>
    <dbReference type="NCBI Taxonomy" id="34254"/>
    <lineage>
        <taxon>Eukaryota</taxon>
        <taxon>Viridiplantae</taxon>
        <taxon>Streptophyta</taxon>
        <taxon>Embryophyta</taxon>
        <taxon>Tracheophyta</taxon>
        <taxon>Spermatophyta</taxon>
        <taxon>Magnoliopsida</taxon>
        <taxon>eudicotyledons</taxon>
        <taxon>Gunneridae</taxon>
        <taxon>Pentapetalae</taxon>
        <taxon>asterids</taxon>
        <taxon>lamiids</taxon>
        <taxon>Boraginales</taxon>
        <taxon>Boraginaceae</taxon>
        <taxon>Boraginoideae</taxon>
        <taxon>Lithospermeae</taxon>
        <taxon>Lithospermum</taxon>
    </lineage>
</organism>
<dbReference type="AlphaFoldDB" id="A0AAV3QLJ0"/>
<keyword evidence="2" id="KW-0732">Signal</keyword>
<keyword evidence="4" id="KW-1185">Reference proteome</keyword>
<dbReference type="Proteomes" id="UP001454036">
    <property type="component" value="Unassembled WGS sequence"/>
</dbReference>
<evidence type="ECO:0000256" key="2">
    <source>
        <dbReference type="SAM" id="SignalP"/>
    </source>
</evidence>
<gene>
    <name evidence="3" type="ORF">LIER_39878</name>
</gene>
<protein>
    <submittedName>
        <fullName evidence="3">Uncharacterized protein</fullName>
    </submittedName>
</protein>
<feature type="signal peptide" evidence="2">
    <location>
        <begin position="1"/>
        <end position="17"/>
    </location>
</feature>
<evidence type="ECO:0000256" key="1">
    <source>
        <dbReference type="SAM" id="MobiDB-lite"/>
    </source>
</evidence>
<evidence type="ECO:0000313" key="4">
    <source>
        <dbReference type="Proteomes" id="UP001454036"/>
    </source>
</evidence>
<sequence>MAFLLTLAASFTPRTPADSPPVIGPSGTSHATLILPQGQGEESFTPLVPAVEGAPAQGQPTVGEHSSTQVLRITLSRPRPEEEGLSPCSPPSKSPQWRSKKAPMTQLSPSRRSPKNMVHQELISSSSFQGREVEWELKDLRKHKAQEEGALRRRLKTLKCYYDSLKERYAACVRKTYSLLAELEGIRVKRNLAQHEREAFRKEKDTLRTDRDEAIQANEHLLKRLEDGSVQAESSLVGAQTVKDLK</sequence>
<accession>A0AAV3QLJ0</accession>
<comment type="caution">
    <text evidence="3">The sequence shown here is derived from an EMBL/GenBank/DDBJ whole genome shotgun (WGS) entry which is preliminary data.</text>
</comment>
<proteinExistence type="predicted"/>